<accession>A0A0F9B6V8</accession>
<proteinExistence type="predicted"/>
<comment type="caution">
    <text evidence="1">The sequence shown here is derived from an EMBL/GenBank/DDBJ whole genome shotgun (WGS) entry which is preliminary data.</text>
</comment>
<organism evidence="1">
    <name type="scientific">marine sediment metagenome</name>
    <dbReference type="NCBI Taxonomy" id="412755"/>
    <lineage>
        <taxon>unclassified sequences</taxon>
        <taxon>metagenomes</taxon>
        <taxon>ecological metagenomes</taxon>
    </lineage>
</organism>
<protein>
    <submittedName>
        <fullName evidence="1">Uncharacterized protein</fullName>
    </submittedName>
</protein>
<name>A0A0F9B6V8_9ZZZZ</name>
<reference evidence="1" key="1">
    <citation type="journal article" date="2015" name="Nature">
        <title>Complex archaea that bridge the gap between prokaryotes and eukaryotes.</title>
        <authorList>
            <person name="Spang A."/>
            <person name="Saw J.H."/>
            <person name="Jorgensen S.L."/>
            <person name="Zaremba-Niedzwiedzka K."/>
            <person name="Martijn J."/>
            <person name="Lind A.E."/>
            <person name="van Eijk R."/>
            <person name="Schleper C."/>
            <person name="Guy L."/>
            <person name="Ettema T.J."/>
        </authorList>
    </citation>
    <scope>NUCLEOTIDE SEQUENCE</scope>
</reference>
<gene>
    <name evidence="1" type="ORF">LCGC14_2486360</name>
</gene>
<sequence>MNDTFYKATRTDGGSFHDPTVIYEVGKRVRPKPHTGERNLCGAGVLHASEHPWHAAKYTQGEFRLFLVEGKPFIEQWDKAGFKQLTVLAEVPVHEAFGPHGVQVQAVWERWLAATDNEKQQLWDAWAARAARAARDAWDAWDARDAWGAWDAWGARGAWAARDAWDARAARGAALAYMAPEATGTYGYTQEHYDALVGPWESMFGVWDEGIGEFVKGDS</sequence>
<dbReference type="EMBL" id="LAZR01039290">
    <property type="protein sequence ID" value="KKL17360.1"/>
    <property type="molecule type" value="Genomic_DNA"/>
</dbReference>
<evidence type="ECO:0000313" key="1">
    <source>
        <dbReference type="EMBL" id="KKL17360.1"/>
    </source>
</evidence>
<dbReference type="AlphaFoldDB" id="A0A0F9B6V8"/>